<organism evidence="7 8">
    <name type="scientific">Bifidobacterium longum subsp. infantis</name>
    <dbReference type="NCBI Taxonomy" id="1682"/>
    <lineage>
        <taxon>Bacteria</taxon>
        <taxon>Bacillati</taxon>
        <taxon>Actinomycetota</taxon>
        <taxon>Actinomycetes</taxon>
        <taxon>Bifidobacteriales</taxon>
        <taxon>Bifidobacteriaceae</taxon>
        <taxon>Bifidobacterium</taxon>
    </lineage>
</organism>
<evidence type="ECO:0000256" key="3">
    <source>
        <dbReference type="ARBA" id="ARBA00022578"/>
    </source>
</evidence>
<dbReference type="GO" id="GO:0003677">
    <property type="term" value="F:DNA binding"/>
    <property type="evidence" value="ECO:0007669"/>
    <property type="project" value="UniProtKB-UniRule"/>
</dbReference>
<evidence type="ECO:0000313" key="8">
    <source>
        <dbReference type="Proteomes" id="UP000067206"/>
    </source>
</evidence>
<keyword evidence="5 6" id="KW-0233">DNA recombination</keyword>
<dbReference type="PANTHER" id="PTHR33217">
    <property type="entry name" value="TRANSPOSASE FOR INSERTION SEQUENCE ELEMENT IS1081"/>
    <property type="match status" value="1"/>
</dbReference>
<evidence type="ECO:0000256" key="2">
    <source>
        <dbReference type="ARBA" id="ARBA00010961"/>
    </source>
</evidence>
<gene>
    <name evidence="7" type="ORF">RY67_1142</name>
</gene>
<protein>
    <recommendedName>
        <fullName evidence="6">Mutator family transposase</fullName>
    </recommendedName>
</protein>
<comment type="similarity">
    <text evidence="2 6">Belongs to the transposase mutator family.</text>
</comment>
<dbReference type="EMBL" id="CP010411">
    <property type="protein sequence ID" value="ALE09178.1"/>
    <property type="molecule type" value="Genomic_DNA"/>
</dbReference>
<keyword evidence="6" id="KW-0814">Transposable element</keyword>
<sequence>MESTGEGGLISELVRTALERGLEAGMTSHLGYGPGDWAGKEANGSANSRNGSYPKALATEVGPVTIQVPRDREGSFTPGLVPKCSGRLGGLDGMIIGLYAAGMTVRDIGHRLVKTVGTEPSHETISSITDTVADVVPGWRERPLDGFYPVMCLDAIRVKVGDGGRVV</sequence>
<dbReference type="PATRIC" id="fig|1682.24.peg.1103"/>
<evidence type="ECO:0000256" key="1">
    <source>
        <dbReference type="ARBA" id="ARBA00002190"/>
    </source>
</evidence>
<keyword evidence="3 6" id="KW-0815">Transposition</keyword>
<evidence type="ECO:0000313" key="7">
    <source>
        <dbReference type="EMBL" id="ALE09178.1"/>
    </source>
</evidence>
<dbReference type="InterPro" id="IPR001207">
    <property type="entry name" value="Transposase_mutator"/>
</dbReference>
<evidence type="ECO:0000256" key="5">
    <source>
        <dbReference type="ARBA" id="ARBA00023172"/>
    </source>
</evidence>
<dbReference type="GO" id="GO:0004803">
    <property type="term" value="F:transposase activity"/>
    <property type="evidence" value="ECO:0007669"/>
    <property type="project" value="UniProtKB-UniRule"/>
</dbReference>
<comment type="function">
    <text evidence="1 6">Required for the transposition of the insertion element.</text>
</comment>
<proteinExistence type="inferred from homology"/>
<evidence type="ECO:0000256" key="4">
    <source>
        <dbReference type="ARBA" id="ARBA00023125"/>
    </source>
</evidence>
<accession>A0A0M5L1V3</accession>
<dbReference type="GO" id="GO:0006313">
    <property type="term" value="P:DNA transposition"/>
    <property type="evidence" value="ECO:0007669"/>
    <property type="project" value="UniProtKB-UniRule"/>
</dbReference>
<keyword evidence="4 6" id="KW-0238">DNA-binding</keyword>
<dbReference type="Pfam" id="PF00872">
    <property type="entry name" value="Transposase_mut"/>
    <property type="match status" value="1"/>
</dbReference>
<evidence type="ECO:0000256" key="6">
    <source>
        <dbReference type="RuleBase" id="RU365089"/>
    </source>
</evidence>
<reference evidence="7 8" key="1">
    <citation type="submission" date="2014-12" db="EMBL/GenBank/DDBJ databases">
        <title>Complete genome sequence of Bifidobacterium longum subsp. infantis BT1.</title>
        <authorList>
            <person name="Kim J.F."/>
            <person name="Kwak M.-J."/>
        </authorList>
    </citation>
    <scope>NUCLEOTIDE SEQUENCE [LARGE SCALE GENOMIC DNA]</scope>
    <source>
        <strain evidence="7 8">BT1</strain>
    </source>
</reference>
<dbReference type="PANTHER" id="PTHR33217:SF8">
    <property type="entry name" value="MUTATOR FAMILY TRANSPOSASE"/>
    <property type="match status" value="1"/>
</dbReference>
<dbReference type="AlphaFoldDB" id="A0A0M5L1V3"/>
<name>A0A0M5L1V3_BIFLI</name>
<dbReference type="Proteomes" id="UP000067206">
    <property type="component" value="Chromosome"/>
</dbReference>